<evidence type="ECO:0000313" key="7">
    <source>
        <dbReference type="EMBL" id="OWJ65836.1"/>
    </source>
</evidence>
<comment type="subcellular location">
    <subcellularLocation>
        <location evidence="1">Cell membrane</location>
        <topology evidence="1">Multi-pass membrane protein</topology>
    </subcellularLocation>
</comment>
<keyword evidence="8" id="KW-1185">Reference proteome</keyword>
<reference evidence="8" key="1">
    <citation type="submission" date="2017-05" db="EMBL/GenBank/DDBJ databases">
        <authorList>
            <person name="Macchi M."/>
            <person name="Festa S."/>
            <person name="Coppotelli B.M."/>
            <person name="Morelli I.S."/>
        </authorList>
    </citation>
    <scope>NUCLEOTIDE SEQUENCE [LARGE SCALE GENOMIC DNA]</scope>
    <source>
        <strain evidence="8">I</strain>
    </source>
</reference>
<comment type="similarity">
    <text evidence="2">Belongs to the DoxX family.</text>
</comment>
<dbReference type="AlphaFoldDB" id="A0A211ZKY8"/>
<evidence type="ECO:0000256" key="1">
    <source>
        <dbReference type="ARBA" id="ARBA00004651"/>
    </source>
</evidence>
<dbReference type="InterPro" id="IPR032808">
    <property type="entry name" value="DoxX"/>
</dbReference>
<evidence type="ECO:0000256" key="2">
    <source>
        <dbReference type="ARBA" id="ARBA00006679"/>
    </source>
</evidence>
<accession>A0A211ZKY8</accession>
<dbReference type="PANTHER" id="PTHR33452">
    <property type="entry name" value="OXIDOREDUCTASE CATD-RELATED"/>
    <property type="match status" value="1"/>
</dbReference>
<evidence type="ECO:0000256" key="5">
    <source>
        <dbReference type="ARBA" id="ARBA00022989"/>
    </source>
</evidence>
<keyword evidence="3" id="KW-1003">Cell membrane</keyword>
<proteinExistence type="inferred from homology"/>
<keyword evidence="6" id="KW-0472">Membrane</keyword>
<protein>
    <submittedName>
        <fullName evidence="7">DoxX family protein</fullName>
    </submittedName>
</protein>
<organism evidence="7 8">
    <name type="scientific">Inquilinus limosus</name>
    <dbReference type="NCBI Taxonomy" id="171674"/>
    <lineage>
        <taxon>Bacteria</taxon>
        <taxon>Pseudomonadati</taxon>
        <taxon>Pseudomonadota</taxon>
        <taxon>Alphaproteobacteria</taxon>
        <taxon>Rhodospirillales</taxon>
        <taxon>Rhodospirillaceae</taxon>
        <taxon>Inquilinus</taxon>
    </lineage>
</organism>
<dbReference type="Proteomes" id="UP000196655">
    <property type="component" value="Unassembled WGS sequence"/>
</dbReference>
<dbReference type="Pfam" id="PF07681">
    <property type="entry name" value="DoxX"/>
    <property type="match status" value="1"/>
</dbReference>
<dbReference type="GO" id="GO:0005886">
    <property type="term" value="C:plasma membrane"/>
    <property type="evidence" value="ECO:0007669"/>
    <property type="project" value="UniProtKB-SubCell"/>
</dbReference>
<keyword evidence="4" id="KW-0812">Transmembrane</keyword>
<dbReference type="EMBL" id="NHON01000031">
    <property type="protein sequence ID" value="OWJ65836.1"/>
    <property type="molecule type" value="Genomic_DNA"/>
</dbReference>
<keyword evidence="5" id="KW-1133">Transmembrane helix</keyword>
<dbReference type="OrthoDB" id="5398343at2"/>
<comment type="caution">
    <text evidence="7">The sequence shown here is derived from an EMBL/GenBank/DDBJ whole genome shotgun (WGS) entry which is preliminary data.</text>
</comment>
<evidence type="ECO:0000256" key="6">
    <source>
        <dbReference type="ARBA" id="ARBA00023136"/>
    </source>
</evidence>
<sequence>MMSRDLSHSRDADHLIFPRLAGLYEVASPLSEAGLRVVLGVTMVTHGLPKLLGEAHGSMADPMAASMNLIANVLRLPGAPLLADIVAYLEVIGGWALALGLLTRVVAPMFAVEMAVVCLALGPTWPWIDRGIEYPFLLGVLMLRFAFAGGGPASLDRLIGREI</sequence>
<dbReference type="PANTHER" id="PTHR33452:SF1">
    <property type="entry name" value="INNER MEMBRANE PROTEIN YPHA-RELATED"/>
    <property type="match status" value="1"/>
</dbReference>
<name>A0A211ZKY8_9PROT</name>
<evidence type="ECO:0000256" key="4">
    <source>
        <dbReference type="ARBA" id="ARBA00022692"/>
    </source>
</evidence>
<dbReference type="InterPro" id="IPR051907">
    <property type="entry name" value="DoxX-like_oxidoreductase"/>
</dbReference>
<gene>
    <name evidence="7" type="ORF">BWR60_17520</name>
</gene>
<evidence type="ECO:0000313" key="8">
    <source>
        <dbReference type="Proteomes" id="UP000196655"/>
    </source>
</evidence>
<evidence type="ECO:0000256" key="3">
    <source>
        <dbReference type="ARBA" id="ARBA00022475"/>
    </source>
</evidence>